<proteinExistence type="predicted"/>
<dbReference type="Pfam" id="PF00072">
    <property type="entry name" value="Response_reg"/>
    <property type="match status" value="1"/>
</dbReference>
<dbReference type="FunFam" id="3.30.565.10:FF:000010">
    <property type="entry name" value="Sensor histidine kinase RcsC"/>
    <property type="match status" value="1"/>
</dbReference>
<dbReference type="Pfam" id="PF02518">
    <property type="entry name" value="HATPase_c"/>
    <property type="match status" value="1"/>
</dbReference>
<dbReference type="InterPro" id="IPR011110">
    <property type="entry name" value="Reg_prop"/>
</dbReference>
<dbReference type="CDD" id="cd16922">
    <property type="entry name" value="HATPase_EvgS-ArcB-TorS-like"/>
    <property type="match status" value="1"/>
</dbReference>
<dbReference type="SUPFAM" id="SSF55874">
    <property type="entry name" value="ATPase domain of HSP90 chaperone/DNA topoisomerase II/histidine kinase"/>
    <property type="match status" value="1"/>
</dbReference>
<dbReference type="InterPro" id="IPR013783">
    <property type="entry name" value="Ig-like_fold"/>
</dbReference>
<evidence type="ECO:0000313" key="19">
    <source>
        <dbReference type="Proteomes" id="UP000293347"/>
    </source>
</evidence>
<dbReference type="CDD" id="cd17546">
    <property type="entry name" value="REC_hyHK_CKI1_RcsC-like"/>
    <property type="match status" value="1"/>
</dbReference>
<dbReference type="SMART" id="SM00388">
    <property type="entry name" value="HisKA"/>
    <property type="match status" value="1"/>
</dbReference>
<evidence type="ECO:0000256" key="4">
    <source>
        <dbReference type="ARBA" id="ARBA00022553"/>
    </source>
</evidence>
<accession>A0A4R0NNZ9</accession>
<dbReference type="Proteomes" id="UP000293347">
    <property type="component" value="Unassembled WGS sequence"/>
</dbReference>
<evidence type="ECO:0000256" key="1">
    <source>
        <dbReference type="ARBA" id="ARBA00000085"/>
    </source>
</evidence>
<dbReference type="GO" id="GO:0000155">
    <property type="term" value="F:phosphorelay sensor kinase activity"/>
    <property type="evidence" value="ECO:0007669"/>
    <property type="project" value="InterPro"/>
</dbReference>
<evidence type="ECO:0000256" key="11">
    <source>
        <dbReference type="ARBA" id="ARBA00023136"/>
    </source>
</evidence>
<dbReference type="Gene3D" id="3.40.50.2300">
    <property type="match status" value="1"/>
</dbReference>
<feature type="transmembrane region" description="Helical" evidence="14">
    <location>
        <begin position="803"/>
        <end position="823"/>
    </location>
</feature>
<dbReference type="SUPFAM" id="SSF63829">
    <property type="entry name" value="Calcium-dependent phosphotriesterase"/>
    <property type="match status" value="3"/>
</dbReference>
<comment type="catalytic activity">
    <reaction evidence="1">
        <text>ATP + protein L-histidine = ADP + protein N-phospho-L-histidine.</text>
        <dbReference type="EC" id="2.7.13.3"/>
    </reaction>
</comment>
<feature type="modified residue" description="4-aspartylphosphate" evidence="12">
    <location>
        <position position="1225"/>
    </location>
</feature>
<evidence type="ECO:0000256" key="13">
    <source>
        <dbReference type="SAM" id="Coils"/>
    </source>
</evidence>
<evidence type="ECO:0000256" key="7">
    <source>
        <dbReference type="ARBA" id="ARBA00022741"/>
    </source>
</evidence>
<dbReference type="InterPro" id="IPR036097">
    <property type="entry name" value="HisK_dim/P_sf"/>
</dbReference>
<dbReference type="PANTHER" id="PTHR43547">
    <property type="entry name" value="TWO-COMPONENT HISTIDINE KINASE"/>
    <property type="match status" value="1"/>
</dbReference>
<evidence type="ECO:0000256" key="10">
    <source>
        <dbReference type="ARBA" id="ARBA00022989"/>
    </source>
</evidence>
<feature type="signal peptide" evidence="15">
    <location>
        <begin position="1"/>
        <end position="26"/>
    </location>
</feature>
<dbReference type="InterPro" id="IPR003594">
    <property type="entry name" value="HATPase_dom"/>
</dbReference>
<dbReference type="Pfam" id="PF07494">
    <property type="entry name" value="Reg_prop"/>
    <property type="match status" value="9"/>
</dbReference>
<dbReference type="SUPFAM" id="SSF52172">
    <property type="entry name" value="CheY-like"/>
    <property type="match status" value="1"/>
</dbReference>
<dbReference type="InterPro" id="IPR011123">
    <property type="entry name" value="Y_Y_Y"/>
</dbReference>
<comment type="subcellular location">
    <subcellularLocation>
        <location evidence="2">Membrane</location>
    </subcellularLocation>
</comment>
<keyword evidence="4 12" id="KW-0597">Phosphoprotein</keyword>
<keyword evidence="8 18" id="KW-0418">Kinase</keyword>
<dbReference type="Gene3D" id="2.130.10.10">
    <property type="entry name" value="YVTN repeat-like/Quinoprotein amine dehydrogenase"/>
    <property type="match status" value="2"/>
</dbReference>
<keyword evidence="10 14" id="KW-1133">Transmembrane helix</keyword>
<evidence type="ECO:0000256" key="2">
    <source>
        <dbReference type="ARBA" id="ARBA00004370"/>
    </source>
</evidence>
<evidence type="ECO:0000313" key="18">
    <source>
        <dbReference type="EMBL" id="TCD01403.1"/>
    </source>
</evidence>
<evidence type="ECO:0000256" key="14">
    <source>
        <dbReference type="SAM" id="Phobius"/>
    </source>
</evidence>
<name>A0A4R0NNZ9_9SPHI</name>
<keyword evidence="11 14" id="KW-0472">Membrane</keyword>
<dbReference type="FunFam" id="2.60.40.10:FF:000791">
    <property type="entry name" value="Two-component system sensor histidine kinase/response regulator"/>
    <property type="match status" value="1"/>
</dbReference>
<sequence length="1294" mass="145518">MIMNCFRKFLVASILFVQFFTTTLNAQENISLTTFNNGQGLSQNSVYSIFKDKTGLLWFATQDGLNKYNGYKITAYKHRVDHKYTLPSNFITTLAEDKNGDLWVGTRIDGLSRFNRSAENFSSFKHEASDPGSLSDDKINVVYRDRASNIWIGTSNGLNRRDEKTGKFLRYYPKPESKNTSSDNFILSIYEDIKNNLWVGTSNGLFLLDRKSETFDAFIEPQGDKYADNAINVIAEDSKHRVWMGTNKGLKVLERNTRTFRHFPVTPDEFSEVSVNPVFCIAKKGPDNFWLGTNTTLQLFDATSEKLVSVSDRTPEDNLMPNDGIYSLLADDSGILWIGTTSQGILKHDENLPIFPSFNSSLKSNPSAKNIIRGMSEDRKGNIYLATDEGLSYLSRKNNSYQHFGYRKTDKNSLASNYTTAVLVSKYSGKVWVGTFNSGLDCFDPASGNFRHYRKGDNLAALSSDAIYVLFEDHKGNIWIGTDNGLNLLDPNSGRITSFFHKPGDPNTVADNAVQALAEDSKGNIWVGGYYNGVSVLNPQTKTFTHLNSGNSALKKNVISAFYPDKDGNMWIGTMEAGLAYYNAKTRNITSYNEKNGLVNNTINYISKDRQGNIWLGTNQGIVRLDPKEKLFRNFNIYNGLKTLEFNFNSGVSLKSGEIAFGSINGFNLVNPDQLAFNTNKPKILLTGLDLFNKPMAVNVPGSPLKQSISTTKTITLSFRESVFTVRFAALDYTMPAMNRYAYKLEGFDKEWRYAVDIREATYTGLQPGTYVFHVKGSNNDGVWTDTPAELVIVVKPPYWRTWWFRILVALSIIAIMIAVYKYRIRLLSRQKIQLQSLVEHRTAELSTQAAELHRLNYELQTQSEELQVQSEELQSQSDDLWSKAEDLERLNLALEQQKAEEQKARREADLANLAKSTFLATMSHEIRTPMNGVLGMATLLKQTKMTAEQTEYTEAILNSGDSLLNVINDILDFTKIESGHMELDPHHFNLRRCIDEVFDLVVPKTNTDVELKLELDNLVPLEIWADSYRLKQVLTNLVGNAIKFTSAGQVSATVKGTKNQDDTWRLYFDIKDTGIGMPYDKISGLFTAFNQIDSSIARKYGGSGLGLVICERLITLLGGSISVESVLGKGSTFSFNILCKSGIKQESALKTESENSKKDLKSDLAAGVAAEFPYDLLVAEDNIMNQKLIFKVLQKLGYTPDLAEDGLKALDMMERKSYNLILMDIQMPNLDGLETTRRIRERYGERPLILAMTANVLTEDRQDCLRVGMNGFLSKPINIEVLINTLKTMHKSL</sequence>
<evidence type="ECO:0000256" key="15">
    <source>
        <dbReference type="SAM" id="SignalP"/>
    </source>
</evidence>
<keyword evidence="7" id="KW-0547">Nucleotide-binding</keyword>
<dbReference type="PRINTS" id="PR00344">
    <property type="entry name" value="BCTRLSENSOR"/>
</dbReference>
<dbReference type="Pfam" id="PF07495">
    <property type="entry name" value="Y_Y_Y"/>
    <property type="match status" value="1"/>
</dbReference>
<evidence type="ECO:0000259" key="16">
    <source>
        <dbReference type="PROSITE" id="PS50109"/>
    </source>
</evidence>
<evidence type="ECO:0000256" key="3">
    <source>
        <dbReference type="ARBA" id="ARBA00012438"/>
    </source>
</evidence>
<dbReference type="EMBL" id="SJSL01000002">
    <property type="protein sequence ID" value="TCD01403.1"/>
    <property type="molecule type" value="Genomic_DNA"/>
</dbReference>
<dbReference type="InterPro" id="IPR015943">
    <property type="entry name" value="WD40/YVTN_repeat-like_dom_sf"/>
</dbReference>
<dbReference type="FunFam" id="1.10.287.130:FF:000004">
    <property type="entry name" value="Ethylene receptor 1"/>
    <property type="match status" value="1"/>
</dbReference>
<dbReference type="PROSITE" id="PS50110">
    <property type="entry name" value="RESPONSE_REGULATORY"/>
    <property type="match status" value="1"/>
</dbReference>
<dbReference type="Gene3D" id="2.60.40.10">
    <property type="entry name" value="Immunoglobulins"/>
    <property type="match status" value="1"/>
</dbReference>
<dbReference type="InterPro" id="IPR005467">
    <property type="entry name" value="His_kinase_dom"/>
</dbReference>
<protein>
    <recommendedName>
        <fullName evidence="3">histidine kinase</fullName>
        <ecNumber evidence="3">2.7.13.3</ecNumber>
    </recommendedName>
</protein>
<dbReference type="InterPro" id="IPR036890">
    <property type="entry name" value="HATPase_C_sf"/>
</dbReference>
<dbReference type="GO" id="GO:0016020">
    <property type="term" value="C:membrane"/>
    <property type="evidence" value="ECO:0007669"/>
    <property type="project" value="UniProtKB-SubCell"/>
</dbReference>
<feature type="domain" description="Response regulatory" evidence="17">
    <location>
        <begin position="1176"/>
        <end position="1291"/>
    </location>
</feature>
<evidence type="ECO:0000256" key="8">
    <source>
        <dbReference type="ARBA" id="ARBA00022777"/>
    </source>
</evidence>
<keyword evidence="9" id="KW-0067">ATP-binding</keyword>
<keyword evidence="13" id="KW-0175">Coiled coil</keyword>
<dbReference type="InterPro" id="IPR004358">
    <property type="entry name" value="Sig_transdc_His_kin-like_C"/>
</dbReference>
<dbReference type="GO" id="GO:0005524">
    <property type="term" value="F:ATP binding"/>
    <property type="evidence" value="ECO:0007669"/>
    <property type="project" value="UniProtKB-KW"/>
</dbReference>
<dbReference type="SMART" id="SM00448">
    <property type="entry name" value="REC"/>
    <property type="match status" value="1"/>
</dbReference>
<evidence type="ECO:0000256" key="12">
    <source>
        <dbReference type="PROSITE-ProRule" id="PRU00169"/>
    </source>
</evidence>
<keyword evidence="19" id="KW-1185">Reference proteome</keyword>
<dbReference type="Gene3D" id="3.30.565.10">
    <property type="entry name" value="Histidine kinase-like ATPase, C-terminal domain"/>
    <property type="match status" value="1"/>
</dbReference>
<keyword evidence="15" id="KW-0732">Signal</keyword>
<feature type="domain" description="Histidine kinase" evidence="16">
    <location>
        <begin position="922"/>
        <end position="1142"/>
    </location>
</feature>
<dbReference type="Gene3D" id="1.10.287.130">
    <property type="match status" value="1"/>
</dbReference>
<evidence type="ECO:0000256" key="6">
    <source>
        <dbReference type="ARBA" id="ARBA00022692"/>
    </source>
</evidence>
<dbReference type="EC" id="2.7.13.3" evidence="3"/>
<keyword evidence="5" id="KW-0808">Transferase</keyword>
<gene>
    <name evidence="18" type="ORF">EZ437_11700</name>
</gene>
<dbReference type="SMART" id="SM00387">
    <property type="entry name" value="HATPase_c"/>
    <property type="match status" value="1"/>
</dbReference>
<keyword evidence="6 14" id="KW-0812">Transmembrane</keyword>
<reference evidence="18 19" key="1">
    <citation type="submission" date="2019-02" db="EMBL/GenBank/DDBJ databases">
        <title>Pedobacter sp. RP-1-14 sp. nov., isolated from Arctic soil.</title>
        <authorList>
            <person name="Dahal R.H."/>
        </authorList>
    </citation>
    <scope>NUCLEOTIDE SEQUENCE [LARGE SCALE GENOMIC DNA]</scope>
    <source>
        <strain evidence="18 19">RP-1-14</strain>
    </source>
</reference>
<comment type="caution">
    <text evidence="18">The sequence shown here is derived from an EMBL/GenBank/DDBJ whole genome shotgun (WGS) entry which is preliminary data.</text>
</comment>
<feature type="coiled-coil region" evidence="13">
    <location>
        <begin position="853"/>
        <end position="917"/>
    </location>
</feature>
<dbReference type="InterPro" id="IPR001789">
    <property type="entry name" value="Sig_transdc_resp-reg_receiver"/>
</dbReference>
<dbReference type="InterPro" id="IPR003661">
    <property type="entry name" value="HisK_dim/P_dom"/>
</dbReference>
<dbReference type="Pfam" id="PF00512">
    <property type="entry name" value="HisKA"/>
    <property type="match status" value="1"/>
</dbReference>
<dbReference type="PROSITE" id="PS50109">
    <property type="entry name" value="HIS_KIN"/>
    <property type="match status" value="1"/>
</dbReference>
<dbReference type="CDD" id="cd00082">
    <property type="entry name" value="HisKA"/>
    <property type="match status" value="1"/>
</dbReference>
<dbReference type="SUPFAM" id="SSF47384">
    <property type="entry name" value="Homodimeric domain of signal transducing histidine kinase"/>
    <property type="match status" value="1"/>
</dbReference>
<feature type="chain" id="PRO_5020427257" description="histidine kinase" evidence="15">
    <location>
        <begin position="27"/>
        <end position="1294"/>
    </location>
</feature>
<dbReference type="OrthoDB" id="9809670at2"/>
<evidence type="ECO:0000256" key="9">
    <source>
        <dbReference type="ARBA" id="ARBA00022840"/>
    </source>
</evidence>
<dbReference type="InterPro" id="IPR011006">
    <property type="entry name" value="CheY-like_superfamily"/>
</dbReference>
<evidence type="ECO:0000259" key="17">
    <source>
        <dbReference type="PROSITE" id="PS50110"/>
    </source>
</evidence>
<dbReference type="PANTHER" id="PTHR43547:SF2">
    <property type="entry name" value="HYBRID SIGNAL TRANSDUCTION HISTIDINE KINASE C"/>
    <property type="match status" value="1"/>
</dbReference>
<organism evidence="18 19">
    <name type="scientific">Pedobacter psychroterrae</name>
    <dbReference type="NCBI Taxonomy" id="2530453"/>
    <lineage>
        <taxon>Bacteria</taxon>
        <taxon>Pseudomonadati</taxon>
        <taxon>Bacteroidota</taxon>
        <taxon>Sphingobacteriia</taxon>
        <taxon>Sphingobacteriales</taxon>
        <taxon>Sphingobacteriaceae</taxon>
        <taxon>Pedobacter</taxon>
    </lineage>
</organism>
<evidence type="ECO:0000256" key="5">
    <source>
        <dbReference type="ARBA" id="ARBA00022679"/>
    </source>
</evidence>